<organism evidence="2 3">
    <name type="scientific">Chromobacterium rhizoryzae</name>
    <dbReference type="NCBI Taxonomy" id="1778675"/>
    <lineage>
        <taxon>Bacteria</taxon>
        <taxon>Pseudomonadati</taxon>
        <taxon>Pseudomonadota</taxon>
        <taxon>Betaproteobacteria</taxon>
        <taxon>Neisseriales</taxon>
        <taxon>Chromobacteriaceae</taxon>
        <taxon>Chromobacterium</taxon>
    </lineage>
</organism>
<evidence type="ECO:0000313" key="3">
    <source>
        <dbReference type="Proteomes" id="UP000259465"/>
    </source>
</evidence>
<dbReference type="AlphaFoldDB" id="A0AAD0RPI9"/>
<feature type="transmembrane region" description="Helical" evidence="1">
    <location>
        <begin position="56"/>
        <end position="79"/>
    </location>
</feature>
<keyword evidence="1" id="KW-0812">Transmembrane</keyword>
<gene>
    <name evidence="2" type="ORF">D1345_09120</name>
</gene>
<dbReference type="RefSeq" id="WP_118267282.1">
    <property type="nucleotide sequence ID" value="NZ_CP031968.1"/>
</dbReference>
<dbReference type="Proteomes" id="UP000259465">
    <property type="component" value="Chromosome"/>
</dbReference>
<dbReference type="EMBL" id="CP031968">
    <property type="protein sequence ID" value="AXT46337.1"/>
    <property type="molecule type" value="Genomic_DNA"/>
</dbReference>
<keyword evidence="3" id="KW-1185">Reference proteome</keyword>
<name>A0AAD0RPI9_9NEIS</name>
<sequence length="93" mass="9478">MLLTALTKCIKDCLTENDGSSYCPFRVSGAALAGSGIPTFIWGTVHTVIKTGTLDYVAFATGLGGMLTGFTVLCAGVALKAKTDTSSPTQGGQ</sequence>
<reference evidence="2 3" key="1">
    <citation type="submission" date="2018-08" db="EMBL/GenBank/DDBJ databases">
        <title>Complete genome sequence of JP2-74.</title>
        <authorList>
            <person name="Wu L."/>
        </authorList>
    </citation>
    <scope>NUCLEOTIDE SEQUENCE [LARGE SCALE GENOMIC DNA]</scope>
    <source>
        <strain evidence="2 3">JP2-74</strain>
    </source>
</reference>
<evidence type="ECO:0000313" key="2">
    <source>
        <dbReference type="EMBL" id="AXT46337.1"/>
    </source>
</evidence>
<accession>A0AAD0RPI9</accession>
<keyword evidence="1" id="KW-0472">Membrane</keyword>
<dbReference type="KEGG" id="crz:D1345_09120"/>
<evidence type="ECO:0000256" key="1">
    <source>
        <dbReference type="SAM" id="Phobius"/>
    </source>
</evidence>
<proteinExistence type="predicted"/>
<protein>
    <submittedName>
        <fullName evidence="2">Uncharacterized protein</fullName>
    </submittedName>
</protein>
<keyword evidence="1" id="KW-1133">Transmembrane helix</keyword>